<feature type="compositionally biased region" description="Polar residues" evidence="1">
    <location>
        <begin position="156"/>
        <end position="169"/>
    </location>
</feature>
<evidence type="ECO:0000313" key="3">
    <source>
        <dbReference type="Proteomes" id="UP001522905"/>
    </source>
</evidence>
<evidence type="ECO:0000313" key="2">
    <source>
        <dbReference type="EMBL" id="MCK8625177.1"/>
    </source>
</evidence>
<proteinExistence type="predicted"/>
<dbReference type="RefSeq" id="WP_248601908.1">
    <property type="nucleotide sequence ID" value="NZ_CAXMLZ010000010.1"/>
</dbReference>
<name>A0ABT0I3A7_9LACO</name>
<dbReference type="EMBL" id="JAJIAO010000009">
    <property type="protein sequence ID" value="MCK8625177.1"/>
    <property type="molecule type" value="Genomic_DNA"/>
</dbReference>
<feature type="compositionally biased region" description="Basic and acidic residues" evidence="1">
    <location>
        <begin position="141"/>
        <end position="154"/>
    </location>
</feature>
<gene>
    <name evidence="2" type="ORF">LNP07_06570</name>
</gene>
<comment type="caution">
    <text evidence="2">The sequence shown here is derived from an EMBL/GenBank/DDBJ whole genome shotgun (WGS) entry which is preliminary data.</text>
</comment>
<reference evidence="2 3" key="1">
    <citation type="submission" date="2021-11" db="EMBL/GenBank/DDBJ databases">
        <title>Comparative genomics of bee honey and flower isolates.</title>
        <authorList>
            <person name="Bechtner J.D."/>
            <person name="Gallus M.K."/>
            <person name="Ehrmann M."/>
        </authorList>
    </citation>
    <scope>NUCLEOTIDE SEQUENCE [LARGE SCALE GENOMIC DNA]</scope>
    <source>
        <strain evidence="2 3">M161</strain>
    </source>
</reference>
<protein>
    <submittedName>
        <fullName evidence="2">Uncharacterized protein</fullName>
    </submittedName>
</protein>
<accession>A0ABT0I3A7</accession>
<sequence>MKNKLILLFFSSVIFTVFNIDTICTKAYVKYYNYSKNKLIKPYAEINDLTRLRFPKDENEEYYVTYHSTNANSAYDFQSPRSPFSLVKPSFNDKNYNILKYQMGVPMNKQGARRYIEYRVKPSADLNDAISSFNIEPIGIKESKPGTENEKRYDNNGLNANPNRYSLNDKNFKTQDSDGINTYISSSYLNNSNGGNAIVIVKLKDVFINKNSKIYTYMISNTLHIYRANGQKNGSESVYPTFEALRLIDYNDLQGDKHNSYVLNQMKNNAKNKINEAYDKMYNQIQNLNNPPYDDYVKSNMLSKLQAYKNGSSLDDSFGEYNIDSIKDADSNYNDKTAKNIEKVVSNTISKIQNTINTFKYLKMVLVPNLDFGTHFINQFNNFILDKNLLSTVRSFNDKDYSINLSISNLKNNDGYRLNPIYSFDGNIYKYDESFMYYNTSSSPNGDNEIIKNKDELKLIVPVSRIKIGSYSGTATWNIRKGPS</sequence>
<evidence type="ECO:0000256" key="1">
    <source>
        <dbReference type="SAM" id="MobiDB-lite"/>
    </source>
</evidence>
<dbReference type="Proteomes" id="UP001522905">
    <property type="component" value="Unassembled WGS sequence"/>
</dbReference>
<organism evidence="2 3">
    <name type="scientific">Apilactobacillus xinyiensis</name>
    <dbReference type="NCBI Taxonomy" id="2841032"/>
    <lineage>
        <taxon>Bacteria</taxon>
        <taxon>Bacillati</taxon>
        <taxon>Bacillota</taxon>
        <taxon>Bacilli</taxon>
        <taxon>Lactobacillales</taxon>
        <taxon>Lactobacillaceae</taxon>
        <taxon>Apilactobacillus</taxon>
    </lineage>
</organism>
<keyword evidence="3" id="KW-1185">Reference proteome</keyword>
<feature type="region of interest" description="Disordered" evidence="1">
    <location>
        <begin position="141"/>
        <end position="170"/>
    </location>
</feature>